<protein>
    <submittedName>
        <fullName evidence="1">Uncharacterized protein</fullName>
    </submittedName>
</protein>
<name>L7JUE7_TRAHO</name>
<evidence type="ECO:0000313" key="1">
    <source>
        <dbReference type="EMBL" id="ELQ74377.1"/>
    </source>
</evidence>
<dbReference type="VEuPathDB" id="MicrosporidiaDB:THOM_2704"/>
<dbReference type="HOGENOM" id="CLU_2172831_0_0_1"/>
<accession>L7JUE7</accession>
<gene>
    <name evidence="1" type="ORF">THOM_2704</name>
</gene>
<sequence length="120" mass="14420">MTLLNFDMKPLFVSKYTICTWDENITFNRISTNYIIVEMICQQPSIFKRALRKRVLRILNQKAFRFAGMSKLKEAICIHIYKLDERDLRLMLLTVHAIYKFIRLRFVKKCMTKVIKCSFT</sequence>
<keyword evidence="2" id="KW-1185">Reference proteome</keyword>
<proteinExistence type="predicted"/>
<dbReference type="AlphaFoldDB" id="L7JUE7"/>
<dbReference type="EMBL" id="JH994044">
    <property type="protein sequence ID" value="ELQ74377.1"/>
    <property type="molecule type" value="Genomic_DNA"/>
</dbReference>
<evidence type="ECO:0000313" key="2">
    <source>
        <dbReference type="Proteomes" id="UP000011185"/>
    </source>
</evidence>
<reference evidence="1 2" key="1">
    <citation type="journal article" date="2012" name="PLoS Pathog.">
        <title>The genome of the obligate intracellular parasite Trachipleistophora hominis: new insights into microsporidian genome dynamics and reductive evolution.</title>
        <authorList>
            <person name="Heinz E."/>
            <person name="Williams T.A."/>
            <person name="Nakjang S."/>
            <person name="Noel C.J."/>
            <person name="Swan D.C."/>
            <person name="Goldberg A.V."/>
            <person name="Harris S.R."/>
            <person name="Weinmaier T."/>
            <person name="Markert S."/>
            <person name="Becher D."/>
            <person name="Bernhardt J."/>
            <person name="Dagan T."/>
            <person name="Hacker C."/>
            <person name="Lucocq J.M."/>
            <person name="Schweder T."/>
            <person name="Rattei T."/>
            <person name="Hall N."/>
            <person name="Hirt R.P."/>
            <person name="Embley T.M."/>
        </authorList>
    </citation>
    <scope>NUCLEOTIDE SEQUENCE [LARGE SCALE GENOMIC DNA]</scope>
</reference>
<dbReference type="Proteomes" id="UP000011185">
    <property type="component" value="Unassembled WGS sequence"/>
</dbReference>
<dbReference type="InParanoid" id="L7JUE7"/>
<organism evidence="1 2">
    <name type="scientific">Trachipleistophora hominis</name>
    <name type="common">Microsporidian parasite</name>
    <dbReference type="NCBI Taxonomy" id="72359"/>
    <lineage>
        <taxon>Eukaryota</taxon>
        <taxon>Fungi</taxon>
        <taxon>Fungi incertae sedis</taxon>
        <taxon>Microsporidia</taxon>
        <taxon>Pleistophoridae</taxon>
        <taxon>Trachipleistophora</taxon>
    </lineage>
</organism>